<dbReference type="PANTHER" id="PTHR33156:SF43">
    <property type="entry name" value="OS02G0273900 PROTEIN"/>
    <property type="match status" value="1"/>
</dbReference>
<reference evidence="3" key="2">
    <citation type="journal article" date="2024" name="Plant">
        <title>Genomic evolution and insights into agronomic trait innovations of Sesamum species.</title>
        <authorList>
            <person name="Miao H."/>
            <person name="Wang L."/>
            <person name="Qu L."/>
            <person name="Liu H."/>
            <person name="Sun Y."/>
            <person name="Le M."/>
            <person name="Wang Q."/>
            <person name="Wei S."/>
            <person name="Zheng Y."/>
            <person name="Lin W."/>
            <person name="Duan Y."/>
            <person name="Cao H."/>
            <person name="Xiong S."/>
            <person name="Wang X."/>
            <person name="Wei L."/>
            <person name="Li C."/>
            <person name="Ma Q."/>
            <person name="Ju M."/>
            <person name="Zhao R."/>
            <person name="Li G."/>
            <person name="Mu C."/>
            <person name="Tian Q."/>
            <person name="Mei H."/>
            <person name="Zhang T."/>
            <person name="Gao T."/>
            <person name="Zhang H."/>
        </authorList>
    </citation>
    <scope>NUCLEOTIDE SEQUENCE</scope>
    <source>
        <strain evidence="3">KEN8</strain>
    </source>
</reference>
<proteinExistence type="predicted"/>
<evidence type="ECO:0000256" key="1">
    <source>
        <dbReference type="SAM" id="MobiDB-lite"/>
    </source>
</evidence>
<organism evidence="3">
    <name type="scientific">Sesamum calycinum</name>
    <dbReference type="NCBI Taxonomy" id="2727403"/>
    <lineage>
        <taxon>Eukaryota</taxon>
        <taxon>Viridiplantae</taxon>
        <taxon>Streptophyta</taxon>
        <taxon>Embryophyta</taxon>
        <taxon>Tracheophyta</taxon>
        <taxon>Spermatophyta</taxon>
        <taxon>Magnoliopsida</taxon>
        <taxon>eudicotyledons</taxon>
        <taxon>Gunneridae</taxon>
        <taxon>Pentapetalae</taxon>
        <taxon>asterids</taxon>
        <taxon>lamiids</taxon>
        <taxon>Lamiales</taxon>
        <taxon>Pedaliaceae</taxon>
        <taxon>Sesamum</taxon>
    </lineage>
</organism>
<reference evidence="3" key="1">
    <citation type="submission" date="2020-06" db="EMBL/GenBank/DDBJ databases">
        <authorList>
            <person name="Li T."/>
            <person name="Hu X."/>
            <person name="Zhang T."/>
            <person name="Song X."/>
            <person name="Zhang H."/>
            <person name="Dai N."/>
            <person name="Sheng W."/>
            <person name="Hou X."/>
            <person name="Wei L."/>
        </authorList>
    </citation>
    <scope>NUCLEOTIDE SEQUENCE</scope>
    <source>
        <strain evidence="3">KEN8</strain>
        <tissue evidence="3">Leaf</tissue>
    </source>
</reference>
<keyword evidence="2" id="KW-1133">Transmembrane helix</keyword>
<gene>
    <name evidence="3" type="ORF">Scaly_1676400</name>
</gene>
<accession>A0AAW2NST3</accession>
<evidence type="ECO:0000256" key="2">
    <source>
        <dbReference type="SAM" id="Phobius"/>
    </source>
</evidence>
<dbReference type="InterPro" id="IPR043459">
    <property type="entry name" value="NFD6/NOXY2-like"/>
</dbReference>
<evidence type="ECO:0000313" key="3">
    <source>
        <dbReference type="EMBL" id="KAL0346604.1"/>
    </source>
</evidence>
<name>A0AAW2NST3_9LAMI</name>
<feature type="region of interest" description="Disordered" evidence="1">
    <location>
        <begin position="168"/>
        <end position="207"/>
    </location>
</feature>
<keyword evidence="2" id="KW-0472">Membrane</keyword>
<dbReference type="PANTHER" id="PTHR33156">
    <property type="entry name" value="OS02G0230000 PROTEIN"/>
    <property type="match status" value="1"/>
</dbReference>
<dbReference type="EMBL" id="JACGWM010000010">
    <property type="protein sequence ID" value="KAL0346604.1"/>
    <property type="molecule type" value="Genomic_DNA"/>
</dbReference>
<comment type="caution">
    <text evidence="3">The sequence shown here is derived from an EMBL/GenBank/DDBJ whole genome shotgun (WGS) entry which is preliminary data.</text>
</comment>
<feature type="transmembrane region" description="Helical" evidence="2">
    <location>
        <begin position="124"/>
        <end position="147"/>
    </location>
</feature>
<protein>
    <submittedName>
        <fullName evidence="3">Uncharacterized protein</fullName>
    </submittedName>
</protein>
<dbReference type="AlphaFoldDB" id="A0AAW2NST3"/>
<keyword evidence="2" id="KW-0812">Transmembrane</keyword>
<sequence>MASSRIVARLSSRLQPFALKLSSQNTSVLSNNSSLLKSASQSAINRRLSLISRLPVELSSLETMMPLHSAIASARLQSSLSLESQAWGLVPQDVGDCKLSCIFVPVSDWLRHVTHNEKKEVNDFISAILGNFTVTVNFTLAFMTWYLNAFIVLSKTLLGQGFISDHPRSIRSSSPNDAADTFRPPQDKDLEISRAPPPLPRVGGPLV</sequence>